<gene>
    <name evidence="1" type="ORF">LCGC14_0337890</name>
</gene>
<organism evidence="1">
    <name type="scientific">marine sediment metagenome</name>
    <dbReference type="NCBI Taxonomy" id="412755"/>
    <lineage>
        <taxon>unclassified sequences</taxon>
        <taxon>metagenomes</taxon>
        <taxon>ecological metagenomes</taxon>
    </lineage>
</organism>
<dbReference type="EMBL" id="LAZR01000244">
    <property type="protein sequence ID" value="KKN79585.1"/>
    <property type="molecule type" value="Genomic_DNA"/>
</dbReference>
<accession>A0A0F9TEE0</accession>
<evidence type="ECO:0000313" key="1">
    <source>
        <dbReference type="EMBL" id="KKN79585.1"/>
    </source>
</evidence>
<proteinExistence type="predicted"/>
<sequence>MAGITFDDLSDKQKNAAHEHFSTIYTRNKLVDALMLVERVEKIEKDLKGWASAYANFFDQYEAIDGDGKKKIGEILRLMKLDDKEIFEKVSRLREAFDTVGEI</sequence>
<dbReference type="AlphaFoldDB" id="A0A0F9TEE0"/>
<name>A0A0F9TEE0_9ZZZZ</name>
<reference evidence="1" key="1">
    <citation type="journal article" date="2015" name="Nature">
        <title>Complex archaea that bridge the gap between prokaryotes and eukaryotes.</title>
        <authorList>
            <person name="Spang A."/>
            <person name="Saw J.H."/>
            <person name="Jorgensen S.L."/>
            <person name="Zaremba-Niedzwiedzka K."/>
            <person name="Martijn J."/>
            <person name="Lind A.E."/>
            <person name="van Eijk R."/>
            <person name="Schleper C."/>
            <person name="Guy L."/>
            <person name="Ettema T.J."/>
        </authorList>
    </citation>
    <scope>NUCLEOTIDE SEQUENCE</scope>
</reference>
<comment type="caution">
    <text evidence="1">The sequence shown here is derived from an EMBL/GenBank/DDBJ whole genome shotgun (WGS) entry which is preliminary data.</text>
</comment>
<protein>
    <submittedName>
        <fullName evidence="1">Uncharacterized protein</fullName>
    </submittedName>
</protein>